<feature type="compositionally biased region" description="Polar residues" evidence="1">
    <location>
        <begin position="10"/>
        <end position="19"/>
    </location>
</feature>
<evidence type="ECO:0000313" key="2">
    <source>
        <dbReference type="EMBL" id="CAB4912855.1"/>
    </source>
</evidence>
<reference evidence="2" key="1">
    <citation type="submission" date="2020-05" db="EMBL/GenBank/DDBJ databases">
        <authorList>
            <person name="Chiriac C."/>
            <person name="Salcher M."/>
            <person name="Ghai R."/>
            <person name="Kavagutti S V."/>
        </authorList>
    </citation>
    <scope>NUCLEOTIDE SEQUENCE</scope>
</reference>
<evidence type="ECO:0000256" key="1">
    <source>
        <dbReference type="SAM" id="MobiDB-lite"/>
    </source>
</evidence>
<name>A0A6J7H8K0_9ZZZZ</name>
<dbReference type="AlphaFoldDB" id="A0A6J7H8K0"/>
<gene>
    <name evidence="2" type="ORF">UFOPK3609_00975</name>
</gene>
<accession>A0A6J7H8K0</accession>
<feature type="region of interest" description="Disordered" evidence="1">
    <location>
        <begin position="1"/>
        <end position="23"/>
    </location>
</feature>
<organism evidence="2">
    <name type="scientific">freshwater metagenome</name>
    <dbReference type="NCBI Taxonomy" id="449393"/>
    <lineage>
        <taxon>unclassified sequences</taxon>
        <taxon>metagenomes</taxon>
        <taxon>ecological metagenomes</taxon>
    </lineage>
</organism>
<dbReference type="EMBL" id="CAFBMQ010000138">
    <property type="protein sequence ID" value="CAB4912855.1"/>
    <property type="molecule type" value="Genomic_DNA"/>
</dbReference>
<sequence length="101" mass="10224">MGSVIWGNRPLSQGNVPASTTTPPIVVPWPPMNLVAEWITMSAPCSIGRHSHGVAVVASTTSGMPAACATSARPRMSLTSLPGLATTSANSSLVRSVIAAA</sequence>
<proteinExistence type="predicted"/>
<protein>
    <submittedName>
        <fullName evidence="2">Unannotated protein</fullName>
    </submittedName>
</protein>